<dbReference type="Gramene" id="ERN14136">
    <property type="protein sequence ID" value="ERN14136"/>
    <property type="gene ID" value="AMTR_s00021p00248540"/>
</dbReference>
<gene>
    <name evidence="2" type="ORF">AMTR_s00021p00248540</name>
</gene>
<dbReference type="EMBL" id="KI392560">
    <property type="protein sequence ID" value="ERN14136.1"/>
    <property type="molecule type" value="Genomic_DNA"/>
</dbReference>
<feature type="compositionally biased region" description="Acidic residues" evidence="1">
    <location>
        <begin position="108"/>
        <end position="124"/>
    </location>
</feature>
<name>W1Q0T6_AMBTC</name>
<feature type="compositionally biased region" description="Basic and acidic residues" evidence="1">
    <location>
        <begin position="10"/>
        <end position="29"/>
    </location>
</feature>
<organism evidence="2 3">
    <name type="scientific">Amborella trichopoda</name>
    <dbReference type="NCBI Taxonomy" id="13333"/>
    <lineage>
        <taxon>Eukaryota</taxon>
        <taxon>Viridiplantae</taxon>
        <taxon>Streptophyta</taxon>
        <taxon>Embryophyta</taxon>
        <taxon>Tracheophyta</taxon>
        <taxon>Spermatophyta</taxon>
        <taxon>Magnoliopsida</taxon>
        <taxon>Amborellales</taxon>
        <taxon>Amborellaceae</taxon>
        <taxon>Amborella</taxon>
    </lineage>
</organism>
<proteinExistence type="predicted"/>
<protein>
    <submittedName>
        <fullName evidence="2">Uncharacterized protein</fullName>
    </submittedName>
</protein>
<feature type="region of interest" description="Disordered" evidence="1">
    <location>
        <begin position="108"/>
        <end position="130"/>
    </location>
</feature>
<sequence>MKRRHYLHGSKKERLSRPAEGERSNKGELDDATLAQTKGHGDPDEMSSATIVAQKATLLVTAGQRKGVAEKTKLISSKFAYYRSANAGSSTRQQLLADESVKLRRLEESEELADDDAQLESQDDDRDRFA</sequence>
<keyword evidence="3" id="KW-1185">Reference proteome</keyword>
<dbReference type="AlphaFoldDB" id="W1Q0T6"/>
<evidence type="ECO:0000313" key="3">
    <source>
        <dbReference type="Proteomes" id="UP000017836"/>
    </source>
</evidence>
<accession>W1Q0T6</accession>
<dbReference type="HOGENOM" id="CLU_1940945_0_0_1"/>
<feature type="region of interest" description="Disordered" evidence="1">
    <location>
        <begin position="1"/>
        <end position="48"/>
    </location>
</feature>
<evidence type="ECO:0000313" key="2">
    <source>
        <dbReference type="EMBL" id="ERN14136.1"/>
    </source>
</evidence>
<evidence type="ECO:0000256" key="1">
    <source>
        <dbReference type="SAM" id="MobiDB-lite"/>
    </source>
</evidence>
<dbReference type="Proteomes" id="UP000017836">
    <property type="component" value="Unassembled WGS sequence"/>
</dbReference>
<reference evidence="3" key="1">
    <citation type="journal article" date="2013" name="Science">
        <title>The Amborella genome and the evolution of flowering plants.</title>
        <authorList>
            <consortium name="Amborella Genome Project"/>
        </authorList>
    </citation>
    <scope>NUCLEOTIDE SEQUENCE [LARGE SCALE GENOMIC DNA]</scope>
</reference>